<evidence type="ECO:0000256" key="1">
    <source>
        <dbReference type="SAM" id="MobiDB-lite"/>
    </source>
</evidence>
<sequence length="270" mass="30113">MASHQVFDMAASVPTEELPTQTGKSVKLTRNNSNNSSFNLHSEDSSDEEMTRTHAKETRIPPVDVDLEALFAFDTETLVKLASTACGKQPESLWDSSRVPEDGAKEPKAESEMRKLIEQKDKQIEVLKKTVCDLLVWKAKYTDTQLPPQVTQMQVVRTKRGSAESITTRVPEENKSSDVALPLKRTPMRADAPEFVSLGIPLLVGSPKSTPESPKKPVGEQRSEREWRSFRAGRSPPRSVWKSSSAKNWRHVALDNNCDASIQKKLKSVS</sequence>
<feature type="compositionally biased region" description="Basic and acidic residues" evidence="1">
    <location>
        <begin position="213"/>
        <end position="229"/>
    </location>
</feature>
<feature type="region of interest" description="Disordered" evidence="1">
    <location>
        <begin position="90"/>
        <end position="112"/>
    </location>
</feature>
<feature type="region of interest" description="Disordered" evidence="1">
    <location>
        <begin position="1"/>
        <end position="59"/>
    </location>
</feature>
<evidence type="ECO:0000313" key="2">
    <source>
        <dbReference type="EMBL" id="CAD8842429.1"/>
    </source>
</evidence>
<accession>A0A7S1A4L9</accession>
<feature type="compositionally biased region" description="Basic and acidic residues" evidence="1">
    <location>
        <begin position="98"/>
        <end position="112"/>
    </location>
</feature>
<reference evidence="2" key="1">
    <citation type="submission" date="2021-01" db="EMBL/GenBank/DDBJ databases">
        <authorList>
            <person name="Corre E."/>
            <person name="Pelletier E."/>
            <person name="Niang G."/>
            <person name="Scheremetjew M."/>
            <person name="Finn R."/>
            <person name="Kale V."/>
            <person name="Holt S."/>
            <person name="Cochrane G."/>
            <person name="Meng A."/>
            <person name="Brown T."/>
            <person name="Cohen L."/>
        </authorList>
    </citation>
    <scope>NUCLEOTIDE SEQUENCE</scope>
</reference>
<feature type="region of interest" description="Disordered" evidence="1">
    <location>
        <begin position="202"/>
        <end position="246"/>
    </location>
</feature>
<proteinExistence type="predicted"/>
<organism evidence="2">
    <name type="scientific">Noctiluca scintillans</name>
    <name type="common">Sea sparkle</name>
    <name type="synonym">Red tide dinoflagellate</name>
    <dbReference type="NCBI Taxonomy" id="2966"/>
    <lineage>
        <taxon>Eukaryota</taxon>
        <taxon>Sar</taxon>
        <taxon>Alveolata</taxon>
        <taxon>Dinophyceae</taxon>
        <taxon>Noctilucales</taxon>
        <taxon>Noctilucaceae</taxon>
        <taxon>Noctiluca</taxon>
    </lineage>
</organism>
<dbReference type="EMBL" id="HBFQ01023830">
    <property type="protein sequence ID" value="CAD8842429.1"/>
    <property type="molecule type" value="Transcribed_RNA"/>
</dbReference>
<protein>
    <submittedName>
        <fullName evidence="2">Uncharacterized protein</fullName>
    </submittedName>
</protein>
<name>A0A7S1A4L9_NOCSC</name>
<feature type="compositionally biased region" description="Polar residues" evidence="1">
    <location>
        <begin position="18"/>
        <end position="30"/>
    </location>
</feature>
<feature type="compositionally biased region" description="Basic and acidic residues" evidence="1">
    <location>
        <begin position="41"/>
        <end position="59"/>
    </location>
</feature>
<dbReference type="AlphaFoldDB" id="A0A7S1A4L9"/>
<gene>
    <name evidence="2" type="ORF">NSCI0253_LOCUS16777</name>
</gene>